<dbReference type="EMBL" id="LJCR01000228">
    <property type="protein sequence ID" value="KPV53570.1"/>
    <property type="molecule type" value="Genomic_DNA"/>
</dbReference>
<proteinExistence type="predicted"/>
<dbReference type="InterPro" id="IPR041538">
    <property type="entry name" value="RavA-like_AAA_lid"/>
</dbReference>
<evidence type="ECO:0000259" key="1">
    <source>
        <dbReference type="SMART" id="SM00382"/>
    </source>
</evidence>
<dbReference type="InterPro" id="IPR045427">
    <property type="entry name" value="MoxR"/>
</dbReference>
<evidence type="ECO:0000313" key="2">
    <source>
        <dbReference type="EMBL" id="KPV53570.1"/>
    </source>
</evidence>
<dbReference type="CDD" id="cd00009">
    <property type="entry name" value="AAA"/>
    <property type="match status" value="1"/>
</dbReference>
<dbReference type="SUPFAM" id="SSF52540">
    <property type="entry name" value="P-loop containing nucleoside triphosphate hydrolases"/>
    <property type="match status" value="1"/>
</dbReference>
<dbReference type="SMART" id="SM00382">
    <property type="entry name" value="AAA"/>
    <property type="match status" value="1"/>
</dbReference>
<feature type="domain" description="AAA+ ATPase" evidence="1">
    <location>
        <begin position="86"/>
        <end position="226"/>
    </location>
</feature>
<keyword evidence="3" id="KW-1185">Reference proteome</keyword>
<comment type="caution">
    <text evidence="2">The sequence shown here is derived from an EMBL/GenBank/DDBJ whole genome shotgun (WGS) entry which is preliminary data.</text>
</comment>
<dbReference type="AlphaFoldDB" id="A0A0P9DTV4"/>
<sequence length="454" mass="49561">MAATAVPVQSRGDLVLADPASPVATVPAAPQILVPATLSTTLDSRPLDLSPLAGPLAKIAQIEAWLGTELIEREEATRVALTALLSGQHAAFIGPPGTAKSLLILLLAQAFDLSKFITLCSPHSKLEDLMGPLRLSQLPHDIYERLTNAYMPASQLVFLDEVFNLSGSLAQTTHRLMNEREFDNGNRVERAPLISVFGASNQIPQTPDSAAFLDRFSFRLWLGYVSRTNFPRLMALYANRPSSAVLRVLAHNMPIFASQHGLLTLAPPPVTLGQDELFSLMWAAAHIPIPQSILSTLDKLYDDLAGKGIYVSDRRWRQSQDALRVNALLDGRGIVTNDDIAVYTNMFWTTREQRVTIAQVVERLGNPLAVAAVDKRDQAKTAYDAAIAAQADTDLDSGRKMNATVEALGKLKETAQSLEALLAQAQQQAMNPTKIQRALDAVQGWRKELSEYVL</sequence>
<name>A0A0P9DTV4_9CHLR</name>
<gene>
    <name evidence="2" type="ORF">SE17_08910</name>
</gene>
<dbReference type="PANTHER" id="PTHR32204:SF0">
    <property type="entry name" value="ATPASE RAVA"/>
    <property type="match status" value="1"/>
</dbReference>
<dbReference type="Proteomes" id="UP000050509">
    <property type="component" value="Unassembled WGS sequence"/>
</dbReference>
<dbReference type="PANTHER" id="PTHR32204">
    <property type="entry name" value="ATPASE RAVA"/>
    <property type="match status" value="1"/>
</dbReference>
<dbReference type="InterPro" id="IPR003593">
    <property type="entry name" value="AAA+_ATPase"/>
</dbReference>
<dbReference type="InterPro" id="IPR027417">
    <property type="entry name" value="P-loop_NTPase"/>
</dbReference>
<evidence type="ECO:0000313" key="3">
    <source>
        <dbReference type="Proteomes" id="UP000050509"/>
    </source>
</evidence>
<protein>
    <recommendedName>
        <fullName evidence="1">AAA+ ATPase domain-containing protein</fullName>
    </recommendedName>
</protein>
<dbReference type="Pfam" id="PF20030">
    <property type="entry name" value="bpMoxR"/>
    <property type="match status" value="1"/>
</dbReference>
<dbReference type="Pfam" id="PF17868">
    <property type="entry name" value="AAA_lid_8"/>
    <property type="match status" value="1"/>
</dbReference>
<dbReference type="InterPro" id="IPR050513">
    <property type="entry name" value="RavA_ATPases"/>
</dbReference>
<accession>A0A0P9DTV4</accession>
<dbReference type="Gene3D" id="3.40.50.300">
    <property type="entry name" value="P-loop containing nucleotide triphosphate hydrolases"/>
    <property type="match status" value="1"/>
</dbReference>
<organism evidence="2 3">
    <name type="scientific">Kouleothrix aurantiaca</name>
    <dbReference type="NCBI Taxonomy" id="186479"/>
    <lineage>
        <taxon>Bacteria</taxon>
        <taxon>Bacillati</taxon>
        <taxon>Chloroflexota</taxon>
        <taxon>Chloroflexia</taxon>
        <taxon>Chloroflexales</taxon>
        <taxon>Roseiflexineae</taxon>
        <taxon>Roseiflexaceae</taxon>
        <taxon>Kouleothrix</taxon>
    </lineage>
</organism>
<reference evidence="2 3" key="1">
    <citation type="submission" date="2015-09" db="EMBL/GenBank/DDBJ databases">
        <title>Draft genome sequence of Kouleothrix aurantiaca JCM 19913.</title>
        <authorList>
            <person name="Hemp J."/>
        </authorList>
    </citation>
    <scope>NUCLEOTIDE SEQUENCE [LARGE SCALE GENOMIC DNA]</scope>
    <source>
        <strain evidence="2 3">COM-B</strain>
    </source>
</reference>